<dbReference type="InterPro" id="IPR012902">
    <property type="entry name" value="N_methyl_site"/>
</dbReference>
<comment type="caution">
    <text evidence="2">The sequence shown here is derived from an EMBL/GenBank/DDBJ whole genome shotgun (WGS) entry which is preliminary data.</text>
</comment>
<keyword evidence="1" id="KW-0812">Transmembrane</keyword>
<dbReference type="PROSITE" id="PS00409">
    <property type="entry name" value="PROKAR_NTER_METHYL"/>
    <property type="match status" value="1"/>
</dbReference>
<dbReference type="Proteomes" id="UP000717981">
    <property type="component" value="Unassembled WGS sequence"/>
</dbReference>
<organism evidence="2 3">
    <name type="scientific">Pseudoxanthomonas taiwanensis</name>
    <dbReference type="NCBI Taxonomy" id="176598"/>
    <lineage>
        <taxon>Bacteria</taxon>
        <taxon>Pseudomonadati</taxon>
        <taxon>Pseudomonadota</taxon>
        <taxon>Gammaproteobacteria</taxon>
        <taxon>Lysobacterales</taxon>
        <taxon>Lysobacteraceae</taxon>
        <taxon>Pseudoxanthomonas</taxon>
    </lineage>
</organism>
<reference evidence="2" key="1">
    <citation type="submission" date="2017-10" db="EMBL/GenBank/DDBJ databases">
        <title>Whole genome sequencing of members of genus Pseudoxanthomonas.</title>
        <authorList>
            <person name="Kumar S."/>
            <person name="Bansal K."/>
            <person name="Kaur A."/>
            <person name="Patil P."/>
            <person name="Sharma S."/>
            <person name="Patil P.B."/>
        </authorList>
    </citation>
    <scope>NUCLEOTIDE SEQUENCE</scope>
    <source>
        <strain evidence="2">DSM 22914</strain>
    </source>
</reference>
<evidence type="ECO:0000313" key="2">
    <source>
        <dbReference type="EMBL" id="KAF1689473.1"/>
    </source>
</evidence>
<dbReference type="SUPFAM" id="SSF54523">
    <property type="entry name" value="Pili subunits"/>
    <property type="match status" value="1"/>
</dbReference>
<accession>A0A921P1I6</accession>
<keyword evidence="1" id="KW-1133">Transmembrane helix</keyword>
<dbReference type="Pfam" id="PF16732">
    <property type="entry name" value="ComP_DUS"/>
    <property type="match status" value="1"/>
</dbReference>
<dbReference type="RefSeq" id="WP_162124051.1">
    <property type="nucleotide sequence ID" value="NZ_PDWK01000020.1"/>
</dbReference>
<name>A0A921P1I6_9GAMM</name>
<keyword evidence="3" id="KW-1185">Reference proteome</keyword>
<dbReference type="InterPro" id="IPR045584">
    <property type="entry name" value="Pilin-like"/>
</dbReference>
<gene>
    <name evidence="2" type="ORF">CR938_05595</name>
</gene>
<dbReference type="GO" id="GO:0043683">
    <property type="term" value="P:type IV pilus assembly"/>
    <property type="evidence" value="ECO:0007669"/>
    <property type="project" value="InterPro"/>
</dbReference>
<dbReference type="InterPro" id="IPR031982">
    <property type="entry name" value="PilE-like"/>
</dbReference>
<proteinExistence type="predicted"/>
<protein>
    <submittedName>
        <fullName evidence="2">Pilus assembly protein PilE</fullName>
    </submittedName>
</protein>
<dbReference type="AlphaFoldDB" id="A0A921P1I6"/>
<dbReference type="NCBIfam" id="TIGR02532">
    <property type="entry name" value="IV_pilin_GFxxxE"/>
    <property type="match status" value="1"/>
</dbReference>
<feature type="transmembrane region" description="Helical" evidence="1">
    <location>
        <begin position="12"/>
        <end position="33"/>
    </location>
</feature>
<dbReference type="Gene3D" id="3.30.700.10">
    <property type="entry name" value="Glycoprotein, Type 4 Pilin"/>
    <property type="match status" value="1"/>
</dbReference>
<dbReference type="Pfam" id="PF07963">
    <property type="entry name" value="N_methyl"/>
    <property type="match status" value="1"/>
</dbReference>
<keyword evidence="1" id="KW-0472">Membrane</keyword>
<sequence length="134" mass="14447">MAKVKQARGFTLIELMIVVAIIAILAAIAYPSYTNHVIKSRRVAGAACLTEAAQFMERYYTTKLTYDGASLPTLSCMRDLEDHYLIEVDADGSAYTVTATPRGRQASDRCGTLSLDQKGTRSAGGTGVTASDCW</sequence>
<dbReference type="OrthoDB" id="5296638at2"/>
<dbReference type="EMBL" id="PDWK01000020">
    <property type="protein sequence ID" value="KAF1689473.1"/>
    <property type="molecule type" value="Genomic_DNA"/>
</dbReference>
<evidence type="ECO:0000313" key="3">
    <source>
        <dbReference type="Proteomes" id="UP000717981"/>
    </source>
</evidence>
<evidence type="ECO:0000256" key="1">
    <source>
        <dbReference type="SAM" id="Phobius"/>
    </source>
</evidence>